<protein>
    <submittedName>
        <fullName evidence="1">Nitrogen fixation protein FixH</fullName>
    </submittedName>
</protein>
<evidence type="ECO:0000313" key="2">
    <source>
        <dbReference type="Proteomes" id="UP000199331"/>
    </source>
</evidence>
<organism evidence="1 2">
    <name type="scientific">Qipengyuania nanhaisediminis</name>
    <dbReference type="NCBI Taxonomy" id="604088"/>
    <lineage>
        <taxon>Bacteria</taxon>
        <taxon>Pseudomonadati</taxon>
        <taxon>Pseudomonadota</taxon>
        <taxon>Alphaproteobacteria</taxon>
        <taxon>Sphingomonadales</taxon>
        <taxon>Erythrobacteraceae</taxon>
        <taxon>Qipengyuania</taxon>
    </lineage>
</organism>
<gene>
    <name evidence="1" type="ORF">SAMN04488060_1846</name>
</gene>
<keyword evidence="2" id="KW-1185">Reference proteome</keyword>
<dbReference type="EMBL" id="FOWZ01000003">
    <property type="protein sequence ID" value="SFP21009.1"/>
    <property type="molecule type" value="Genomic_DNA"/>
</dbReference>
<dbReference type="InterPro" id="IPR018037">
    <property type="entry name" value="FixH_proteobacterial"/>
</dbReference>
<evidence type="ECO:0000313" key="1">
    <source>
        <dbReference type="EMBL" id="SFP21009.1"/>
    </source>
</evidence>
<name>A0A1I5NGW4_9SPHN</name>
<dbReference type="Pfam" id="PF05751">
    <property type="entry name" value="FixH"/>
    <property type="match status" value="1"/>
</dbReference>
<dbReference type="STRING" id="604088.SAMN04488060_1846"/>
<sequence length="148" mass="16016">MMQKEFTGRKMAAILVAGFGVVVAVNFTMAAIASGSFSGVVVENSYVASQKFNGWLDQAERQEALGWNAEASRSGDRLVLDLENVPASATVSAQVRRPLGQADTRELTFVQTGEARLLSGEALPAGRWIVRVSIERGDDRWVSEEQIG</sequence>
<dbReference type="AlphaFoldDB" id="A0A1I5NGW4"/>
<dbReference type="Proteomes" id="UP000199331">
    <property type="component" value="Unassembled WGS sequence"/>
</dbReference>
<dbReference type="PIRSF" id="PIRSF011386">
    <property type="entry name" value="FixH"/>
    <property type="match status" value="1"/>
</dbReference>
<reference evidence="2" key="1">
    <citation type="submission" date="2016-10" db="EMBL/GenBank/DDBJ databases">
        <authorList>
            <person name="Varghese N."/>
            <person name="Submissions S."/>
        </authorList>
    </citation>
    <scope>NUCLEOTIDE SEQUENCE [LARGE SCALE GENOMIC DNA]</scope>
    <source>
        <strain evidence="2">CGMCC 1.7715</strain>
    </source>
</reference>
<accession>A0A1I5NGW4</accession>
<dbReference type="InterPro" id="IPR008620">
    <property type="entry name" value="FixH"/>
</dbReference>
<proteinExistence type="predicted"/>
<dbReference type="RefSeq" id="WP_342741974.1">
    <property type="nucleotide sequence ID" value="NZ_FOWZ01000003.1"/>
</dbReference>